<dbReference type="InterPro" id="IPR002372">
    <property type="entry name" value="PQQ_rpt_dom"/>
</dbReference>
<feature type="domain" description="Pyrrolo-quinoline quinone repeat" evidence="2">
    <location>
        <begin position="176"/>
        <end position="320"/>
    </location>
</feature>
<sequence length="435" mass="45287">MADNGGVLVIDLGYDRGEPPSYGSPSRRTFPSWVPVALLGALVLLFAGASAAPADPALNPVFRLQIGPADTYAVTADGQLLAQTFGQLTSYGLDRGQLRWQAAQATPGYRLRLGGGLVLLRPWTTSSGEPGTTAVSAHTGAARWERPGNVVTVAGSDSLLAVDSVRSLTGTGRRVQGDVAAVDPRTGGTLWSVHVPSTAVLLGLPGVADEGSRMLLVHDDRTLAVHDLRTGRRLASTTVPGADYNPDNPVVAGGKILLRHPGTDGPEISAYDPVTLRQQWTEPAQNAYELAACGQLACLSGAGQVRAIDPATGDQRWAHPGWAGVTQNGTSLIAYAGSDGTDPVGVLDPRTGRVRTELDGWIPITGSGGADGRLLLIRSVDGGARTMVAVAHPGDPRPRLLAALPAGTGDCQAAPARLICRTTYGELVVWSYQEE</sequence>
<gene>
    <name evidence="3" type="ORF">Afe05nite_11670</name>
</gene>
<accession>A0A919IWK7</accession>
<dbReference type="PANTHER" id="PTHR34512">
    <property type="entry name" value="CELL SURFACE PROTEIN"/>
    <property type="match status" value="1"/>
</dbReference>
<evidence type="ECO:0000313" key="4">
    <source>
        <dbReference type="Proteomes" id="UP000598174"/>
    </source>
</evidence>
<dbReference type="InterPro" id="IPR011047">
    <property type="entry name" value="Quinoprotein_ADH-like_sf"/>
</dbReference>
<dbReference type="Pfam" id="PF13360">
    <property type="entry name" value="PQQ_2"/>
    <property type="match status" value="1"/>
</dbReference>
<dbReference type="AlphaFoldDB" id="A0A919IWK7"/>
<comment type="caution">
    <text evidence="3">The sequence shown here is derived from an EMBL/GenBank/DDBJ whole genome shotgun (WGS) entry which is preliminary data.</text>
</comment>
<proteinExistence type="predicted"/>
<dbReference type="EMBL" id="BOMM01000008">
    <property type="protein sequence ID" value="GIE09327.1"/>
    <property type="molecule type" value="Genomic_DNA"/>
</dbReference>
<dbReference type="Proteomes" id="UP000598174">
    <property type="component" value="Unassembled WGS sequence"/>
</dbReference>
<evidence type="ECO:0000259" key="2">
    <source>
        <dbReference type="Pfam" id="PF13360"/>
    </source>
</evidence>
<protein>
    <recommendedName>
        <fullName evidence="2">Pyrrolo-quinoline quinone repeat domain-containing protein</fullName>
    </recommendedName>
</protein>
<name>A0A919IWK7_9ACTN</name>
<feature type="transmembrane region" description="Helical" evidence="1">
    <location>
        <begin position="33"/>
        <end position="52"/>
    </location>
</feature>
<dbReference type="RefSeq" id="WP_203815926.1">
    <property type="nucleotide sequence ID" value="NZ_BAAABP010000021.1"/>
</dbReference>
<evidence type="ECO:0000256" key="1">
    <source>
        <dbReference type="SAM" id="Phobius"/>
    </source>
</evidence>
<dbReference type="SUPFAM" id="SSF50998">
    <property type="entry name" value="Quinoprotein alcohol dehydrogenase-like"/>
    <property type="match status" value="1"/>
</dbReference>
<organism evidence="3 4">
    <name type="scientific">Paractinoplanes ferrugineus</name>
    <dbReference type="NCBI Taxonomy" id="113564"/>
    <lineage>
        <taxon>Bacteria</taxon>
        <taxon>Bacillati</taxon>
        <taxon>Actinomycetota</taxon>
        <taxon>Actinomycetes</taxon>
        <taxon>Micromonosporales</taxon>
        <taxon>Micromonosporaceae</taxon>
        <taxon>Paractinoplanes</taxon>
    </lineage>
</organism>
<dbReference type="InterPro" id="IPR015943">
    <property type="entry name" value="WD40/YVTN_repeat-like_dom_sf"/>
</dbReference>
<reference evidence="3" key="1">
    <citation type="submission" date="2021-01" db="EMBL/GenBank/DDBJ databases">
        <title>Whole genome shotgun sequence of Actinoplanes ferrugineus NBRC 15555.</title>
        <authorList>
            <person name="Komaki H."/>
            <person name="Tamura T."/>
        </authorList>
    </citation>
    <scope>NUCLEOTIDE SEQUENCE</scope>
    <source>
        <strain evidence="3">NBRC 15555</strain>
    </source>
</reference>
<keyword evidence="1" id="KW-0812">Transmembrane</keyword>
<dbReference type="PANTHER" id="PTHR34512:SF30">
    <property type="entry name" value="OUTER MEMBRANE PROTEIN ASSEMBLY FACTOR BAMB"/>
    <property type="match status" value="1"/>
</dbReference>
<evidence type="ECO:0000313" key="3">
    <source>
        <dbReference type="EMBL" id="GIE09327.1"/>
    </source>
</evidence>
<keyword evidence="1" id="KW-1133">Transmembrane helix</keyword>
<keyword evidence="1" id="KW-0472">Membrane</keyword>
<dbReference type="Gene3D" id="2.130.10.10">
    <property type="entry name" value="YVTN repeat-like/Quinoprotein amine dehydrogenase"/>
    <property type="match status" value="1"/>
</dbReference>
<keyword evidence="4" id="KW-1185">Reference proteome</keyword>